<proteinExistence type="predicted"/>
<dbReference type="NCBIfam" id="NF007992">
    <property type="entry name" value="PRK10719.1-3"/>
    <property type="match status" value="1"/>
</dbReference>
<dbReference type="SUPFAM" id="SSF53067">
    <property type="entry name" value="Actin-like ATPase domain"/>
    <property type="match status" value="1"/>
</dbReference>
<keyword evidence="2" id="KW-1185">Reference proteome</keyword>
<dbReference type="InterPro" id="IPR043129">
    <property type="entry name" value="ATPase_NBD"/>
</dbReference>
<protein>
    <submittedName>
        <fullName evidence="1">Ethanolamine ammonia-lyase reactivating factor EutA</fullName>
    </submittedName>
</protein>
<evidence type="ECO:0000313" key="1">
    <source>
        <dbReference type="EMBL" id="MBC5734748.1"/>
    </source>
</evidence>
<dbReference type="EMBL" id="JACOPP010000024">
    <property type="protein sequence ID" value="MBC5734748.1"/>
    <property type="molecule type" value="Genomic_DNA"/>
</dbReference>
<dbReference type="PANTHER" id="PTHR32432:SF13">
    <property type="entry name" value="ETHANOLAMINE AMMONIA-LYASE REACTIVASE EUTA"/>
    <property type="match status" value="1"/>
</dbReference>
<dbReference type="RefSeq" id="WP_186908576.1">
    <property type="nucleotide sequence ID" value="NZ_JACOPP010000024.1"/>
</dbReference>
<dbReference type="PIRSF" id="PIRSF012293">
    <property type="entry name" value="EutA"/>
    <property type="match status" value="1"/>
</dbReference>
<evidence type="ECO:0000313" key="2">
    <source>
        <dbReference type="Proteomes" id="UP000661435"/>
    </source>
</evidence>
<dbReference type="InterPro" id="IPR050696">
    <property type="entry name" value="FtsA/MreB"/>
</dbReference>
<organism evidence="1 2">
    <name type="scientific">Lawsonibacter hominis</name>
    <dbReference type="NCBI Taxonomy" id="2763053"/>
    <lineage>
        <taxon>Bacteria</taxon>
        <taxon>Bacillati</taxon>
        <taxon>Bacillota</taxon>
        <taxon>Clostridia</taxon>
        <taxon>Eubacteriales</taxon>
        <taxon>Oscillospiraceae</taxon>
        <taxon>Lawsonibacter</taxon>
    </lineage>
</organism>
<comment type="caution">
    <text evidence="1">The sequence shown here is derived from an EMBL/GenBank/DDBJ whole genome shotgun (WGS) entry which is preliminary data.</text>
</comment>
<dbReference type="Pfam" id="PF06277">
    <property type="entry name" value="EutA"/>
    <property type="match status" value="1"/>
</dbReference>
<dbReference type="InterPro" id="IPR009377">
    <property type="entry name" value="EutA"/>
</dbReference>
<reference evidence="1" key="1">
    <citation type="submission" date="2020-08" db="EMBL/GenBank/DDBJ databases">
        <title>Genome public.</title>
        <authorList>
            <person name="Liu C."/>
            <person name="Sun Q."/>
        </authorList>
    </citation>
    <scope>NUCLEOTIDE SEQUENCE</scope>
    <source>
        <strain evidence="1">NSJ-51</strain>
    </source>
</reference>
<gene>
    <name evidence="1" type="primary">eutA</name>
    <name evidence="1" type="ORF">H8S57_13595</name>
</gene>
<dbReference type="Proteomes" id="UP000661435">
    <property type="component" value="Unassembled WGS sequence"/>
</dbReference>
<dbReference type="AlphaFoldDB" id="A0A8J6MFG2"/>
<sequence>MSEQLLSVGIDIGTSTTQLVISRLVLENRANPFSVPRVAIAEREVLYRSDIHFTPLKSETVIDADGVRRIVEEEYRKSGFDKRQIGTGAVIITGETARKENAWEVLGALSAFAGDFVVATAGPDLESILAARGAGADAYAREHHTDVLNFDIGGGTSNLALYSHGELVRTGCLDVGGRLIKLERETGLVTYVSPVLRRTGVCPPPAAGERAHPEALAPVVEFLTQALEQAAGLRPGRDKLDALLTEGTRWEPPDRPPVCSFSGGVADCIYTPQGDWRAYGDIGVLLGRAIRESPRFRGAQLRAGTETIRATVVGAGSHSTELSGSTIFYRNAVFPLKNLPILKLTEAEERGSAQALEQAIGAKLRWFADEGGLSQLALGLRGEENPSYSRVRELAQGLARGLEPLRRAGFASVVVVERDMAKVLGQTMAPLLEGPVLCLDGVGVDNGDYIDIGAPVANGAVLPVIIKTLVFNK</sequence>
<dbReference type="PANTHER" id="PTHR32432">
    <property type="entry name" value="CELL DIVISION PROTEIN FTSA-RELATED"/>
    <property type="match status" value="1"/>
</dbReference>
<accession>A0A8J6MFG2</accession>
<name>A0A8J6MFG2_9FIRM</name>